<evidence type="ECO:0000256" key="4">
    <source>
        <dbReference type="ARBA" id="ARBA00022452"/>
    </source>
</evidence>
<evidence type="ECO:0000256" key="7">
    <source>
        <dbReference type="ARBA" id="ARBA00023136"/>
    </source>
</evidence>
<name>A0A126Q3L8_ALTMA</name>
<keyword evidence="6 11" id="KW-0798">TonB box</keyword>
<keyword evidence="3 10" id="KW-0813">Transport</keyword>
<dbReference type="InterPro" id="IPR037066">
    <property type="entry name" value="Plug_dom_sf"/>
</dbReference>
<dbReference type="Gene3D" id="2.170.130.10">
    <property type="entry name" value="TonB-dependent receptor, plug domain"/>
    <property type="match status" value="1"/>
</dbReference>
<dbReference type="AlphaFoldDB" id="A0A126Q3L8"/>
<dbReference type="GO" id="GO:0009279">
    <property type="term" value="C:cell outer membrane"/>
    <property type="evidence" value="ECO:0007669"/>
    <property type="project" value="UniProtKB-SubCell"/>
</dbReference>
<evidence type="ECO:0000256" key="2">
    <source>
        <dbReference type="ARBA" id="ARBA00009810"/>
    </source>
</evidence>
<dbReference type="OrthoDB" id="9790771at2"/>
<evidence type="ECO:0000256" key="1">
    <source>
        <dbReference type="ARBA" id="ARBA00004571"/>
    </source>
</evidence>
<evidence type="ECO:0000256" key="3">
    <source>
        <dbReference type="ARBA" id="ARBA00022448"/>
    </source>
</evidence>
<evidence type="ECO:0000259" key="13">
    <source>
        <dbReference type="Pfam" id="PF00593"/>
    </source>
</evidence>
<keyword evidence="4 10" id="KW-1134">Transmembrane beta strand</keyword>
<accession>A0A126Q3L8</accession>
<feature type="domain" description="TonB-dependent receptor-like beta-barrel" evidence="13">
    <location>
        <begin position="289"/>
        <end position="706"/>
    </location>
</feature>
<evidence type="ECO:0000256" key="8">
    <source>
        <dbReference type="ARBA" id="ARBA00023170"/>
    </source>
</evidence>
<dbReference type="GO" id="GO:0038023">
    <property type="term" value="F:signaling receptor activity"/>
    <property type="evidence" value="ECO:0007669"/>
    <property type="project" value="InterPro"/>
</dbReference>
<sequence>MTKMNTKKSALALTITAAIPFGTALAQQENTAIHELETTKVQATEEAGYKVDESSSVKLTQPIANTPRSINVISERLLEDQGITNLNDALRNVAGVSTFGGGEGGGGVVSASDKVTIRGFDARSNIYVDGIRDIAGYSRDTFNYEAVEVIKGGSGSLDGRSTGGGSVNLATKRARLEDFGAVSGRYDSFENARVTFDYNKALSENVAGRLNLLYSDGGDFFDNGVEEYQTTGVAGSLLYKVSEATDINFDAFVMEQDNVPVLGLPFLTSAAAEATGQPEGPIDSGLWDEYYSVPGRDFEEVSTQMYTLVINHKVNDVVTLRSQTRFGSNEKESVIGRPWWNSDEEANLLNAERLQALDEETDLFVSQLDAILSLESSALKHRVVLGAEIAEEERTSFGVTANYTYVDAQGNVLEAPTINPFDLQNNVFVTGGTTRSGNDTSGEASTVALYLLDTIKVGEHLQVDINARYDDFDISGSACSRRNGCFDGLDAQDSYFSYGAAVSYMPTENGSIYLSRSNSKQPPGVALALSTNAAQNGVRPENAVTTELGVKWQFFNNQLLVSGAVFETTKDVVDSQNIEDGVTVYSLAGEQESKGYEVSVTGMLTDSLSISANYASLDTEVTQDTTADSIGNGLQASPDDTANIWVNYAAMNNKLNVGGGIYYNSGETYWRRNTAYFTVDSYTTLFLMASYQVTEDLKLQLNVDNLTDEEYVVDYSAKGHFRPGNPRSVAVFANYTF</sequence>
<keyword evidence="5 10" id="KW-0812">Transmembrane</keyword>
<proteinExistence type="inferred from homology"/>
<evidence type="ECO:0000256" key="9">
    <source>
        <dbReference type="ARBA" id="ARBA00023237"/>
    </source>
</evidence>
<dbReference type="InterPro" id="IPR010105">
    <property type="entry name" value="TonB_sidphr_rcpt"/>
</dbReference>
<evidence type="ECO:0000259" key="14">
    <source>
        <dbReference type="Pfam" id="PF07715"/>
    </source>
</evidence>
<dbReference type="InterPro" id="IPR000531">
    <property type="entry name" value="Beta-barrel_TonB"/>
</dbReference>
<feature type="chain" id="PRO_5007272635" evidence="12">
    <location>
        <begin position="27"/>
        <end position="737"/>
    </location>
</feature>
<dbReference type="InterPro" id="IPR012910">
    <property type="entry name" value="Plug_dom"/>
</dbReference>
<dbReference type="Gene3D" id="2.40.170.20">
    <property type="entry name" value="TonB-dependent receptor, beta-barrel domain"/>
    <property type="match status" value="1"/>
</dbReference>
<keyword evidence="7 10" id="KW-0472">Membrane</keyword>
<reference evidence="15 16" key="1">
    <citation type="submission" date="2015-12" db="EMBL/GenBank/DDBJ databases">
        <authorList>
            <person name="Shamseldin A."/>
            <person name="Moawad H."/>
            <person name="Abd El-Rahim W.M."/>
            <person name="Sadowsky M.J."/>
        </authorList>
    </citation>
    <scope>NUCLEOTIDE SEQUENCE [LARGE SCALE GENOMIC DNA]</scope>
    <source>
        <strain evidence="15 16">D7</strain>
    </source>
</reference>
<feature type="domain" description="TonB-dependent receptor plug" evidence="14">
    <location>
        <begin position="64"/>
        <end position="165"/>
    </location>
</feature>
<evidence type="ECO:0000256" key="6">
    <source>
        <dbReference type="ARBA" id="ARBA00023077"/>
    </source>
</evidence>
<evidence type="ECO:0000256" key="5">
    <source>
        <dbReference type="ARBA" id="ARBA00022692"/>
    </source>
</evidence>
<dbReference type="PROSITE" id="PS52016">
    <property type="entry name" value="TONB_DEPENDENT_REC_3"/>
    <property type="match status" value="1"/>
</dbReference>
<dbReference type="EMBL" id="CP014323">
    <property type="protein sequence ID" value="AMJ99907.1"/>
    <property type="molecule type" value="Genomic_DNA"/>
</dbReference>
<feature type="signal peptide" evidence="12">
    <location>
        <begin position="1"/>
        <end position="26"/>
    </location>
</feature>
<evidence type="ECO:0000256" key="11">
    <source>
        <dbReference type="RuleBase" id="RU003357"/>
    </source>
</evidence>
<evidence type="ECO:0000256" key="10">
    <source>
        <dbReference type="PROSITE-ProRule" id="PRU01360"/>
    </source>
</evidence>
<dbReference type="GO" id="GO:0015344">
    <property type="term" value="F:siderophore uptake transmembrane transporter activity"/>
    <property type="evidence" value="ECO:0007669"/>
    <property type="project" value="TreeGrafter"/>
</dbReference>
<comment type="subcellular location">
    <subcellularLocation>
        <location evidence="1 10">Cell outer membrane</location>
        <topology evidence="1 10">Multi-pass membrane protein</topology>
    </subcellularLocation>
</comment>
<dbReference type="CDD" id="cd01347">
    <property type="entry name" value="ligand_gated_channel"/>
    <property type="match status" value="1"/>
</dbReference>
<organism evidence="15 16">
    <name type="scientific">Alteromonas macleodii</name>
    <name type="common">Pseudoalteromonas macleodii</name>
    <dbReference type="NCBI Taxonomy" id="28108"/>
    <lineage>
        <taxon>Bacteria</taxon>
        <taxon>Pseudomonadati</taxon>
        <taxon>Pseudomonadota</taxon>
        <taxon>Gammaproteobacteria</taxon>
        <taxon>Alteromonadales</taxon>
        <taxon>Alteromonadaceae</taxon>
        <taxon>Alteromonas/Salinimonas group</taxon>
        <taxon>Alteromonas</taxon>
    </lineage>
</organism>
<gene>
    <name evidence="15" type="ORF">AVL55_18140</name>
</gene>
<keyword evidence="9 10" id="KW-0998">Cell outer membrane</keyword>
<dbReference type="NCBIfam" id="TIGR01783">
    <property type="entry name" value="TonB-siderophor"/>
    <property type="match status" value="1"/>
</dbReference>
<dbReference type="InterPro" id="IPR036942">
    <property type="entry name" value="Beta-barrel_TonB_sf"/>
</dbReference>
<dbReference type="Pfam" id="PF07715">
    <property type="entry name" value="Plug"/>
    <property type="match status" value="1"/>
</dbReference>
<keyword evidence="12" id="KW-0732">Signal</keyword>
<dbReference type="PANTHER" id="PTHR32552">
    <property type="entry name" value="FERRICHROME IRON RECEPTOR-RELATED"/>
    <property type="match status" value="1"/>
</dbReference>
<evidence type="ECO:0000313" key="16">
    <source>
        <dbReference type="Proteomes" id="UP000063991"/>
    </source>
</evidence>
<evidence type="ECO:0000256" key="12">
    <source>
        <dbReference type="SAM" id="SignalP"/>
    </source>
</evidence>
<dbReference type="InterPro" id="IPR039426">
    <property type="entry name" value="TonB-dep_rcpt-like"/>
</dbReference>
<dbReference type="GO" id="GO:0015891">
    <property type="term" value="P:siderophore transport"/>
    <property type="evidence" value="ECO:0007669"/>
    <property type="project" value="InterPro"/>
</dbReference>
<dbReference type="RefSeq" id="WP_061096039.1">
    <property type="nucleotide sequence ID" value="NZ_CP014323.1"/>
</dbReference>
<protein>
    <submittedName>
        <fullName evidence="15">Molybdenum ABC transporter permease</fullName>
    </submittedName>
</protein>
<evidence type="ECO:0000313" key="15">
    <source>
        <dbReference type="EMBL" id="AMJ99907.1"/>
    </source>
</evidence>
<keyword evidence="8" id="KW-0675">Receptor</keyword>
<dbReference type="Pfam" id="PF00593">
    <property type="entry name" value="TonB_dep_Rec_b-barrel"/>
    <property type="match status" value="1"/>
</dbReference>
<dbReference type="SUPFAM" id="SSF56935">
    <property type="entry name" value="Porins"/>
    <property type="match status" value="1"/>
</dbReference>
<dbReference type="PANTHER" id="PTHR32552:SF83">
    <property type="entry name" value="BLR3904 PROTEIN"/>
    <property type="match status" value="1"/>
</dbReference>
<comment type="similarity">
    <text evidence="2 10 11">Belongs to the TonB-dependent receptor family.</text>
</comment>
<dbReference type="Proteomes" id="UP000063991">
    <property type="component" value="Chromosome"/>
</dbReference>